<dbReference type="InterPro" id="IPR007111">
    <property type="entry name" value="NACHT_NTPase"/>
</dbReference>
<dbReference type="EMBL" id="CAJNOV010000555">
    <property type="protein sequence ID" value="CAF1027757.1"/>
    <property type="molecule type" value="Genomic_DNA"/>
</dbReference>
<reference evidence="2" key="1">
    <citation type="submission" date="2021-02" db="EMBL/GenBank/DDBJ databases">
        <authorList>
            <person name="Nowell W R."/>
        </authorList>
    </citation>
    <scope>NUCLEOTIDE SEQUENCE</scope>
</reference>
<dbReference type="Proteomes" id="UP000663855">
    <property type="component" value="Unassembled WGS sequence"/>
</dbReference>
<sequence length="2100" mass="244776">MNEIDYAVNSIHTILKSPSGNALLHENKLKLNEILKILISFIDSNSSRKERTRLICRHLNRLTGYKPSIASIIWIKSYDDIVHVQEETIGTQGTDKSRQHFNKMIDFEKELEQRESRFYQKIKEQKSLNQLFCEHQTFFKEYLQKCVSLHLKVKIQGLIDNIDDLLCNTYRLKEISIPSQSHKRIKEKLACFKINFDCKNRSFENVSSRFSMNHISSKGVNTNLSTFLPSIAQIEIKRIPKVEQITNMLLCNRWIVILGDAGSAKTSLLRWITRSFAESILKGHTHVVLEGDDRIPVRIPILIRIGEFASWLKQYPKKTLIDYIGEHTWDSKLYYHDDNKNVLKEIIFYGHALTLLDGLDEIVDVRQKREIVDLVKNFVAEYVHDPDFFSAFDDEMFSKILINGRYHDFVETKSPSTSGGNQILITSRIVGYQLHPLVGTSMCHYTFLLMNDSEVKKFMGKCLSSIEKKILEILLNEGINLDHKLLKTLSKRKGDVVKALLENNLELLSNPCLLSLICTFIFQSCDELNHKSRVEVYDHAVQVALRSWKSHKSNIPEIVLHNFLINLACYLHLNSPSGLIDEFDAKRLCYLTLQQQNLSDDHKILRDYANELTSLLDFNIGIFAERGLKVFGFLHLSFQDYFVAQALVKGSVEEVAKRILTITIHPRLHESLLLAFGWIAWKWPFDDYDRFCYLLVTLSTEYSIPFGTILFFDALNGIQSLPSNSVIFLALNNILDHSYYPSRTAYLISNLLKLPENIIMEWMQTNLTEEKRLSNFCQCLLQNAEKSNDKIEINQKPIPSTVYRQLWLLHDISASAELMIDRTLRILMRSIDNIPDQIFNKDLSSYLLSNDITMSNIHPLIVSVIIAVCGGICLRDQHGKIQVDFSIQQMHRQCSILAPIIEYFTNNKDSHSLKIHTPIKYYENIIQKSLPSDSSNDVVDSFIALICLRGLSQPLIYQKYDKYEALALAFNRLKQTCFYIKESFNTCIPHYDESQKISLIKSDIETIIYTFFLQSDESDEQRISFSVACAAAWKKLDLWNEIVWYNNRDNSYSNEHKKYLQYQEAFSHLIIEDNLDEMIINIHSQKELLLLLNILPQSLQQLYYNAMMTSTNDTNSFSTVLFLSQCLIHLEHFEKGDFNIYLAVLMLYPLLKEYMLENYGLIFYQEKCSSLTSVIEKECNTLYEWIQNSKLLDPFITDQAQDLTKLISIEYNRIHEARQSIESQQKNCRLFAASISLARLLQSKYRGRRCTTIHTIAIDSIESKALYLTIKDILDPVLRIIALSTIVNMKDPLIFDEEKNSLEHEMAVELYSLLPRVSLITATIIFIRCYDLCTEKMAYIIVEKFNDKSLNKQSPIKEAVFIALRQLKNANLSHCLSRFAKQKNNLSDLFRLNSTIFFRYFNKTISFDSSNNILLSLMYLLELTFDIEMLRMNVSDNHKNPISPLRELKQFWNESTKSKKIMTYKFAMWITKNLQMLSKQELQPIIQDVSNCLKIERKALIVIEKWLDYRLDKFLKVFAHYAALQLFIEGSNIPDLIDIINEMFRIADRFIWKSIAENLIESPLVNSNAVRQILIILNENVCCHLSFSVLVSSEEMLDLFLDLELKRVISNVQRSSTVSFNSFLSMISGRSSELKHYLLKNLPLYLNFQRVLENAIKDEYFAAIIEWLSKKGNWRYWRDSDYFFIELYKYTMEVSDVQKYPLFCKVIVNALDKKYYGHFTESDQILLQNDIIIDLEEMIYSSYSCSEAVLAACLLAYGNYLIHWHKFKTSRNISDAMKEILTIISERSPSDVNSIRANFCLLFIESSDITYPIILKWFQKKSNITTEQRYNILLQQTLYNLKYSTRSTMTDEIIDNLQTHSTELIDLFVIDLYNYLYNIDEIDYLSDRTPMYIGIAAEISSSNGNEFRVAIRRSLFGEIKFKRELYFCCKKHPHDSETLIQLYADFGTLTIDLVEMCEEYALNSVFFGVEKGPNLNNVKECDRSVIDELFQVFDSKVYNRKLKSSLWLLKYLVDNHMISLLEVHQRISIVSYIFDCNDNLLQKTEECIFDLLLDTSCFNKGVFSDFNQIAFSKSDIDEEFEKKLDFLDKKLILFPIRNNF</sequence>
<gene>
    <name evidence="2" type="ORF">CJN711_LOCUS3641</name>
</gene>
<evidence type="ECO:0000313" key="3">
    <source>
        <dbReference type="Proteomes" id="UP000663855"/>
    </source>
</evidence>
<evidence type="ECO:0000313" key="2">
    <source>
        <dbReference type="EMBL" id="CAF1027757.1"/>
    </source>
</evidence>
<accession>A0A814IVH8</accession>
<dbReference type="InterPro" id="IPR027417">
    <property type="entry name" value="P-loop_NTPase"/>
</dbReference>
<evidence type="ECO:0000259" key="1">
    <source>
        <dbReference type="PROSITE" id="PS50837"/>
    </source>
</evidence>
<protein>
    <recommendedName>
        <fullName evidence="1">NACHT domain-containing protein</fullName>
    </recommendedName>
</protein>
<proteinExistence type="predicted"/>
<organism evidence="2 3">
    <name type="scientific">Rotaria magnacalcarata</name>
    <dbReference type="NCBI Taxonomy" id="392030"/>
    <lineage>
        <taxon>Eukaryota</taxon>
        <taxon>Metazoa</taxon>
        <taxon>Spiralia</taxon>
        <taxon>Gnathifera</taxon>
        <taxon>Rotifera</taxon>
        <taxon>Eurotatoria</taxon>
        <taxon>Bdelloidea</taxon>
        <taxon>Philodinida</taxon>
        <taxon>Philodinidae</taxon>
        <taxon>Rotaria</taxon>
    </lineage>
</organism>
<dbReference type="Gene3D" id="3.40.50.300">
    <property type="entry name" value="P-loop containing nucleotide triphosphate hydrolases"/>
    <property type="match status" value="1"/>
</dbReference>
<name>A0A814IVH8_9BILA</name>
<comment type="caution">
    <text evidence="2">The sequence shown here is derived from an EMBL/GenBank/DDBJ whole genome shotgun (WGS) entry which is preliminary data.</text>
</comment>
<dbReference type="PROSITE" id="PS50837">
    <property type="entry name" value="NACHT"/>
    <property type="match status" value="1"/>
</dbReference>
<feature type="domain" description="NACHT" evidence="1">
    <location>
        <begin position="253"/>
        <end position="362"/>
    </location>
</feature>